<feature type="signal peptide" evidence="1">
    <location>
        <begin position="1"/>
        <end position="21"/>
    </location>
</feature>
<gene>
    <name evidence="2" type="ORF">AB4876_04495</name>
</gene>
<accession>A0ABV3U4T0</accession>
<protein>
    <submittedName>
        <fullName evidence="2">Uncharacterized protein</fullName>
    </submittedName>
</protein>
<name>A0ABV3U4T0_9GAMM</name>
<dbReference type="EMBL" id="JBFRYA010000003">
    <property type="protein sequence ID" value="MEX1668158.1"/>
    <property type="molecule type" value="Genomic_DNA"/>
</dbReference>
<comment type="caution">
    <text evidence="2">The sequence shown here is derived from an EMBL/GenBank/DDBJ whole genome shotgun (WGS) entry which is preliminary data.</text>
</comment>
<organism evidence="2 3">
    <name type="scientific">Zhongshania guokunii</name>
    <dbReference type="NCBI Taxonomy" id="641783"/>
    <lineage>
        <taxon>Bacteria</taxon>
        <taxon>Pseudomonadati</taxon>
        <taxon>Pseudomonadota</taxon>
        <taxon>Gammaproteobacteria</taxon>
        <taxon>Cellvibrionales</taxon>
        <taxon>Spongiibacteraceae</taxon>
        <taxon>Zhongshania</taxon>
    </lineage>
</organism>
<sequence length="147" mass="16392">MKSLYSSALLIIMFAPFISLAQVPEIADPNLNDIAIVQPHQQYGAVIIYNPNTCFQIGAACGFFRAHEYGHVTLGHQFMHPGAYPAQREAQADEWAAANAHPQEILSAYYLFLNGGSSPNWQVYGHPQQRAARLRQYAISYGRWIGP</sequence>
<proteinExistence type="predicted"/>
<keyword evidence="3" id="KW-1185">Reference proteome</keyword>
<keyword evidence="1" id="KW-0732">Signal</keyword>
<feature type="chain" id="PRO_5045807935" evidence="1">
    <location>
        <begin position="22"/>
        <end position="147"/>
    </location>
</feature>
<dbReference type="Proteomes" id="UP001557485">
    <property type="component" value="Unassembled WGS sequence"/>
</dbReference>
<dbReference type="RefSeq" id="WP_368380454.1">
    <property type="nucleotide sequence ID" value="NZ_JBFRYA010000003.1"/>
</dbReference>
<evidence type="ECO:0000313" key="3">
    <source>
        <dbReference type="Proteomes" id="UP001557485"/>
    </source>
</evidence>
<evidence type="ECO:0000313" key="2">
    <source>
        <dbReference type="EMBL" id="MEX1668158.1"/>
    </source>
</evidence>
<evidence type="ECO:0000256" key="1">
    <source>
        <dbReference type="SAM" id="SignalP"/>
    </source>
</evidence>
<reference evidence="2 3" key="1">
    <citation type="journal article" date="2011" name="Int. J. Syst. Evol. Microbiol.">
        <title>Zhongshania antarctica gen. nov., sp. nov. and Zhongshania guokunii sp. nov., gammaproteobacteria respectively isolated from coastal attached (fast) ice and surface seawater of the Antarctic.</title>
        <authorList>
            <person name="Li H.J."/>
            <person name="Zhang X.Y."/>
            <person name="Chen C.X."/>
            <person name="Zhang Y.J."/>
            <person name="Gao Z.M."/>
            <person name="Yu Y."/>
            <person name="Chen X.L."/>
            <person name="Chen B."/>
            <person name="Zhang Y.Z."/>
        </authorList>
    </citation>
    <scope>NUCLEOTIDE SEQUENCE [LARGE SCALE GENOMIC DNA]</scope>
    <source>
        <strain evidence="2 3">ZS6-22T</strain>
    </source>
</reference>